<reference evidence="2" key="1">
    <citation type="submission" date="2023-06" db="EMBL/GenBank/DDBJ databases">
        <title>Genome-scale phylogeny and comparative genomics of the fungal order Sordariales.</title>
        <authorList>
            <consortium name="Lawrence Berkeley National Laboratory"/>
            <person name="Hensen N."/>
            <person name="Bonometti L."/>
            <person name="Westerberg I."/>
            <person name="Brannstrom I.O."/>
            <person name="Guillou S."/>
            <person name="Cros-Aarteil S."/>
            <person name="Calhoun S."/>
            <person name="Haridas S."/>
            <person name="Kuo A."/>
            <person name="Mondo S."/>
            <person name="Pangilinan J."/>
            <person name="Riley R."/>
            <person name="Labutti K."/>
            <person name="Andreopoulos B."/>
            <person name="Lipzen A."/>
            <person name="Chen C."/>
            <person name="Yanf M."/>
            <person name="Daum C."/>
            <person name="Ng V."/>
            <person name="Clum A."/>
            <person name="Steindorff A."/>
            <person name="Ohm R."/>
            <person name="Martin F."/>
            <person name="Silar P."/>
            <person name="Natvig D."/>
            <person name="Lalanne C."/>
            <person name="Gautier V."/>
            <person name="Ament-Velasquez S.L."/>
            <person name="Kruys A."/>
            <person name="Hutchinson M.I."/>
            <person name="Powell A.J."/>
            <person name="Barry K."/>
            <person name="Miller A.N."/>
            <person name="Grigoriev I.V."/>
            <person name="Debuchy R."/>
            <person name="Gladieux P."/>
            <person name="Thoren M.H."/>
            <person name="Johannesson H."/>
        </authorList>
    </citation>
    <scope>NUCLEOTIDE SEQUENCE</scope>
    <source>
        <strain evidence="2">CBS 540.89</strain>
    </source>
</reference>
<organism evidence="2 3">
    <name type="scientific">Apiosordaria backusii</name>
    <dbReference type="NCBI Taxonomy" id="314023"/>
    <lineage>
        <taxon>Eukaryota</taxon>
        <taxon>Fungi</taxon>
        <taxon>Dikarya</taxon>
        <taxon>Ascomycota</taxon>
        <taxon>Pezizomycotina</taxon>
        <taxon>Sordariomycetes</taxon>
        <taxon>Sordariomycetidae</taxon>
        <taxon>Sordariales</taxon>
        <taxon>Lasiosphaeriaceae</taxon>
        <taxon>Apiosordaria</taxon>
    </lineage>
</organism>
<keyword evidence="3" id="KW-1185">Reference proteome</keyword>
<name>A0AA40ERW0_9PEZI</name>
<dbReference type="EMBL" id="JAUKTV010000002">
    <property type="protein sequence ID" value="KAK0744369.1"/>
    <property type="molecule type" value="Genomic_DNA"/>
</dbReference>
<dbReference type="AlphaFoldDB" id="A0AA40ERW0"/>
<feature type="compositionally biased region" description="Polar residues" evidence="1">
    <location>
        <begin position="30"/>
        <end position="47"/>
    </location>
</feature>
<evidence type="ECO:0000256" key="1">
    <source>
        <dbReference type="SAM" id="MobiDB-lite"/>
    </source>
</evidence>
<proteinExistence type="predicted"/>
<evidence type="ECO:0000313" key="2">
    <source>
        <dbReference type="EMBL" id="KAK0744369.1"/>
    </source>
</evidence>
<gene>
    <name evidence="2" type="ORF">B0T21DRAFT_87847</name>
</gene>
<comment type="caution">
    <text evidence="2">The sequence shown here is derived from an EMBL/GenBank/DDBJ whole genome shotgun (WGS) entry which is preliminary data.</text>
</comment>
<dbReference type="Proteomes" id="UP001172159">
    <property type="component" value="Unassembled WGS sequence"/>
</dbReference>
<evidence type="ECO:0000313" key="3">
    <source>
        <dbReference type="Proteomes" id="UP001172159"/>
    </source>
</evidence>
<accession>A0AA40ERW0</accession>
<feature type="compositionally biased region" description="Polar residues" evidence="1">
    <location>
        <begin position="9"/>
        <end position="18"/>
    </location>
</feature>
<sequence length="266" mass="28306">MVRFDPDLASSTRPSKTPCNMEELGEPGRPSQQEGSESVQKPGTTDNGPVRPVPQNFVWRLYGGRSSSDSTSVKDSSGDMALGVPVLRETFDPWRCHDGHDEDDGGCKGCIKINKARAAAAALATPLALPSHAVTPGELMSALFNRFNRCPKCHSPANPHIPLHLPYQPAGHTLDRPTVGCIRPMLFGAFGPVMESGMPGSAALQGCGGVSPAVPIVPWNVGQAILVKLSTVREGSRLWLARGCPRSPAMTVFSPEMSSEQLSISK</sequence>
<protein>
    <submittedName>
        <fullName evidence="2">Uncharacterized protein</fullName>
    </submittedName>
</protein>
<feature type="region of interest" description="Disordered" evidence="1">
    <location>
        <begin position="1"/>
        <end position="54"/>
    </location>
</feature>